<dbReference type="GeneID" id="37616516"/>
<comment type="similarity">
    <text evidence="2">Belongs to the Tymovirales TGBp3 protein family.</text>
</comment>
<sequence length="66" mass="7111">MWCESLIGLIAASLTFLILIYFSRENETCVLIVSKSSLVVKGCGNNVPDISNLDLSFLQGVSCDGL</sequence>
<reference evidence="15" key="1">
    <citation type="submission" date="2017-03" db="EMBL/GenBank/DDBJ databases">
        <title>The complete genome sequence of Melon yellowing associated virus isolated from melon plant wiht severe yellowing disease in Brazil.</title>
        <authorList>
            <person name="Costa T.M."/>
            <person name="Costa A.C.Jr."/>
            <person name="Lima M.F."/>
            <person name="Aragao F.A.S."/>
            <person name="Inoue-Nagata A.K."/>
            <person name="Andrade G.P."/>
            <person name="Ribeiro G.P."/>
            <person name="Blawid R."/>
            <person name="Nagata T."/>
        </authorList>
    </citation>
    <scope>NUCLEOTIDE SEQUENCE [LARGE SCALE GENOMIC DNA]</scope>
    <source>
        <strain evidence="15">M22</strain>
    </source>
</reference>
<evidence type="ECO:0000256" key="8">
    <source>
        <dbReference type="ARBA" id="ARBA00023031"/>
    </source>
</evidence>
<organism evidence="15">
    <name type="scientific">Melon yellowing-associated virus</name>
    <dbReference type="NCBI Taxonomy" id="255255"/>
    <lineage>
        <taxon>Viruses</taxon>
        <taxon>Riboviria</taxon>
        <taxon>Orthornavirae</taxon>
        <taxon>Kitrinoviricota</taxon>
        <taxon>Alsuviricetes</taxon>
        <taxon>Tymovirales</taxon>
        <taxon>Betaflexiviridae</taxon>
        <taxon>Quinvirinae</taxon>
        <taxon>Carlavirus</taxon>
        <taxon>Carlavirus melonis</taxon>
    </lineage>
</organism>
<keyword evidence="4" id="KW-0813">Transport</keyword>
<proteinExistence type="inferred from homology"/>
<evidence type="ECO:0000256" key="6">
    <source>
        <dbReference type="ARBA" id="ARBA00022870"/>
    </source>
</evidence>
<dbReference type="EMBL" id="LC224308">
    <property type="protein sequence ID" value="BAX36555.1"/>
    <property type="molecule type" value="Genomic_RNA"/>
</dbReference>
<gene>
    <name evidence="15" type="primary">TGB3</name>
</gene>
<evidence type="ECO:0000256" key="1">
    <source>
        <dbReference type="ARBA" id="ARBA00004625"/>
    </source>
</evidence>
<keyword evidence="7 14" id="KW-1133">Transmembrane helix</keyword>
<accession>A0A1W7HH44</accession>
<dbReference type="Proteomes" id="UP000232776">
    <property type="component" value="Segment"/>
</dbReference>
<dbReference type="KEGG" id="vg:37616516"/>
<dbReference type="GO" id="GO:0046740">
    <property type="term" value="P:transport of virus in host, cell to cell"/>
    <property type="evidence" value="ECO:0007669"/>
    <property type="project" value="UniProtKB-KW"/>
</dbReference>
<keyword evidence="16" id="KW-1185">Reference proteome</keyword>
<evidence type="ECO:0000256" key="10">
    <source>
        <dbReference type="ARBA" id="ARBA00023184"/>
    </source>
</evidence>
<name>A0A1W7HH44_9VIRU</name>
<comment type="subcellular location">
    <subcellularLocation>
        <location evidence="1">Host endoplasmic reticulum membrane</location>
    </subcellularLocation>
</comment>
<evidence type="ECO:0000256" key="3">
    <source>
        <dbReference type="ARBA" id="ARBA00013812"/>
    </source>
</evidence>
<evidence type="ECO:0000256" key="14">
    <source>
        <dbReference type="SAM" id="Phobius"/>
    </source>
</evidence>
<comment type="function">
    <text evidence="11">Plays a role in viral cell-to-cell propagation, by facilitating genome transport to neighboring plant cells through plasmosdesmata. May induce the formation of granular vesicles derived from the Endoplasmic reticulum, which align on actin filaments.</text>
</comment>
<dbReference type="Pfam" id="PF02495">
    <property type="entry name" value="TGBp3"/>
    <property type="match status" value="1"/>
</dbReference>
<dbReference type="GO" id="GO:0044167">
    <property type="term" value="C:host cell endoplasmic reticulum membrane"/>
    <property type="evidence" value="ECO:0007669"/>
    <property type="project" value="UniProtKB-SubCell"/>
</dbReference>
<feature type="transmembrane region" description="Helical" evidence="14">
    <location>
        <begin position="6"/>
        <end position="22"/>
    </location>
</feature>
<evidence type="ECO:0000256" key="4">
    <source>
        <dbReference type="ARBA" id="ARBA00022448"/>
    </source>
</evidence>
<evidence type="ECO:0000256" key="13">
    <source>
        <dbReference type="ARBA" id="ARBA00033148"/>
    </source>
</evidence>
<dbReference type="RefSeq" id="YP_009505629.1">
    <property type="nucleotide sequence ID" value="NC_038324.1"/>
</dbReference>
<keyword evidence="9 14" id="KW-0472">Membrane</keyword>
<evidence type="ECO:0000256" key="7">
    <source>
        <dbReference type="ARBA" id="ARBA00022989"/>
    </source>
</evidence>
<evidence type="ECO:0000313" key="15">
    <source>
        <dbReference type="EMBL" id="BAX36555.1"/>
    </source>
</evidence>
<evidence type="ECO:0000313" key="16">
    <source>
        <dbReference type="Proteomes" id="UP000232776"/>
    </source>
</evidence>
<evidence type="ECO:0000256" key="12">
    <source>
        <dbReference type="ARBA" id="ARBA00030266"/>
    </source>
</evidence>
<protein>
    <recommendedName>
        <fullName evidence="3">Movement protein TGBp3</fullName>
    </recommendedName>
    <alternativeName>
        <fullName evidence="12">7 kDa protein</fullName>
    </alternativeName>
    <alternativeName>
        <fullName evidence="13">Triple gene block 3 protein</fullName>
    </alternativeName>
</protein>
<evidence type="ECO:0000256" key="2">
    <source>
        <dbReference type="ARBA" id="ARBA00010355"/>
    </source>
</evidence>
<evidence type="ECO:0000256" key="9">
    <source>
        <dbReference type="ARBA" id="ARBA00023136"/>
    </source>
</evidence>
<keyword evidence="10" id="KW-1038">Host endoplasmic reticulum</keyword>
<keyword evidence="6" id="KW-1043">Host membrane</keyword>
<dbReference type="InterPro" id="IPR003411">
    <property type="entry name" value="TGBp3"/>
</dbReference>
<keyword evidence="5 14" id="KW-0812">Transmembrane</keyword>
<evidence type="ECO:0000256" key="11">
    <source>
        <dbReference type="ARBA" id="ARBA00025270"/>
    </source>
</evidence>
<keyword evidence="8" id="KW-0916">Viral movement protein</keyword>
<evidence type="ECO:0000256" key="5">
    <source>
        <dbReference type="ARBA" id="ARBA00022692"/>
    </source>
</evidence>